<feature type="chain" id="PRO_5012186812" description="Oxygen tolerance" evidence="3">
    <location>
        <begin position="26"/>
        <end position="588"/>
    </location>
</feature>
<evidence type="ECO:0000256" key="2">
    <source>
        <dbReference type="SAM" id="Phobius"/>
    </source>
</evidence>
<feature type="transmembrane region" description="Helical" evidence="2">
    <location>
        <begin position="440"/>
        <end position="463"/>
    </location>
</feature>
<reference evidence="4 5" key="1">
    <citation type="submission" date="2016-09" db="EMBL/GenBank/DDBJ databases">
        <title>Rhizobium sp. nov., a novel species isolated from the rice rhizosphere.</title>
        <authorList>
            <person name="Zhao J."/>
            <person name="Zhang X."/>
        </authorList>
    </citation>
    <scope>NUCLEOTIDE SEQUENCE [LARGE SCALE GENOMIC DNA]</scope>
    <source>
        <strain evidence="4 5">MH17</strain>
    </source>
</reference>
<evidence type="ECO:0008006" key="6">
    <source>
        <dbReference type="Google" id="ProtNLM"/>
    </source>
</evidence>
<gene>
    <name evidence="4" type="ORF">BJF92_07675</name>
</gene>
<accession>A0A1Q9AQK8</accession>
<dbReference type="OrthoDB" id="7699970at2"/>
<dbReference type="STRING" id="1672749.BJF92_07675"/>
<keyword evidence="2" id="KW-0812">Transmembrane</keyword>
<comment type="caution">
    <text evidence="4">The sequence shown here is derived from an EMBL/GenBank/DDBJ whole genome shotgun (WGS) entry which is preliminary data.</text>
</comment>
<dbReference type="RefSeq" id="WP_075632776.1">
    <property type="nucleotide sequence ID" value="NZ_MKIO01000009.1"/>
</dbReference>
<evidence type="ECO:0000313" key="4">
    <source>
        <dbReference type="EMBL" id="OLP57688.1"/>
    </source>
</evidence>
<dbReference type="InterPro" id="IPR025738">
    <property type="entry name" value="BatD"/>
</dbReference>
<dbReference type="Proteomes" id="UP000186143">
    <property type="component" value="Unassembled WGS sequence"/>
</dbReference>
<dbReference type="PANTHER" id="PTHR40940">
    <property type="entry name" value="PROTEIN BATD-RELATED"/>
    <property type="match status" value="1"/>
</dbReference>
<name>A0A1Q9AQK8_9HYPH</name>
<proteinExistence type="predicted"/>
<evidence type="ECO:0000256" key="3">
    <source>
        <dbReference type="SAM" id="SignalP"/>
    </source>
</evidence>
<keyword evidence="3" id="KW-0732">Signal</keyword>
<sequence length="588" mass="61694">MNFNRLKTTVSAAALSLALAVPAFAAGLSAHVNSGTVAEGDTFQLTLTANGQADAIPDLAPLQKDFDILGTSQSSSTQIINGQRSQSESWIVSLSPKSKGTLEIPAIRAGGLSSSPVAITVVDAGAMPKATGASGIAVSASLKDGSPFLFQETPLTVRIETSAPIKSAELVAPQSSAFELVQRGEDRVSQATRNGQTVNVIERTYMLKPQEKGAIEIPPFVLRGSVEDPSARAHNPLADFGFGDFPGFPSSMFSDMFDSGKAFAVRSEPIKLTVRADPNAGSGQHQWFLPAKNVRLTANWSPEHPLFKEGEAVTRRVSLLALGASAAQLPDLSFENTDGARIYLDDVKTGEDQTADGTVARKDFLLSVVPTRGGEITLPEIKVNWTDSISGQAKTVTLPSEVIKAEGTIMRAQQAAGSAPKAAPASPVVSQARQKGGEALPVSLLAGLGGAAVLAAFGGAALYSRRKQRPGESLRRPVAANTSSQERPDTRPERRKQLELAVAKGKSGDLRGSYGCVLAWRRLAGGDPAMTDAAREAIAGLERAAFAPAAEAAEAKTRDWLTVLAGEDRKIGHVQSNISSKLPSLYPA</sequence>
<dbReference type="EMBL" id="MKIO01000009">
    <property type="protein sequence ID" value="OLP57688.1"/>
    <property type="molecule type" value="Genomic_DNA"/>
</dbReference>
<organism evidence="4 5">
    <name type="scientific">Xaviernesmea rhizosphaerae</name>
    <dbReference type="NCBI Taxonomy" id="1672749"/>
    <lineage>
        <taxon>Bacteria</taxon>
        <taxon>Pseudomonadati</taxon>
        <taxon>Pseudomonadota</taxon>
        <taxon>Alphaproteobacteria</taxon>
        <taxon>Hyphomicrobiales</taxon>
        <taxon>Rhizobiaceae</taxon>
        <taxon>Rhizobium/Agrobacterium group</taxon>
        <taxon>Xaviernesmea</taxon>
    </lineage>
</organism>
<keyword evidence="2" id="KW-0472">Membrane</keyword>
<evidence type="ECO:0000256" key="1">
    <source>
        <dbReference type="SAM" id="MobiDB-lite"/>
    </source>
</evidence>
<feature type="compositionally biased region" description="Basic and acidic residues" evidence="1">
    <location>
        <begin position="486"/>
        <end position="495"/>
    </location>
</feature>
<feature type="region of interest" description="Disordered" evidence="1">
    <location>
        <begin position="466"/>
        <end position="495"/>
    </location>
</feature>
<feature type="signal peptide" evidence="3">
    <location>
        <begin position="1"/>
        <end position="25"/>
    </location>
</feature>
<keyword evidence="2" id="KW-1133">Transmembrane helix</keyword>
<dbReference type="AlphaFoldDB" id="A0A1Q9AQK8"/>
<dbReference type="Pfam" id="PF13584">
    <property type="entry name" value="BatD"/>
    <property type="match status" value="1"/>
</dbReference>
<dbReference type="PANTHER" id="PTHR40940:SF1">
    <property type="entry name" value="PROTEIN BATD"/>
    <property type="match status" value="1"/>
</dbReference>
<protein>
    <recommendedName>
        <fullName evidence="6">Oxygen tolerance</fullName>
    </recommendedName>
</protein>
<evidence type="ECO:0000313" key="5">
    <source>
        <dbReference type="Proteomes" id="UP000186143"/>
    </source>
</evidence>